<evidence type="ECO:0000313" key="8">
    <source>
        <dbReference type="Proteomes" id="UP001299970"/>
    </source>
</evidence>
<dbReference type="Gene3D" id="3.50.50.60">
    <property type="entry name" value="FAD/NAD(P)-binding domain"/>
    <property type="match status" value="2"/>
</dbReference>
<keyword evidence="8" id="KW-1185">Reference proteome</keyword>
<dbReference type="InterPro" id="IPR004099">
    <property type="entry name" value="Pyr_nucl-diS_OxRdtase_dimer"/>
</dbReference>
<dbReference type="RefSeq" id="WP_241041464.1">
    <property type="nucleotide sequence ID" value="NZ_BAAAJF010000060.1"/>
</dbReference>
<keyword evidence="3" id="KW-0285">Flavoprotein</keyword>
<dbReference type="SUPFAM" id="SSF51905">
    <property type="entry name" value="FAD/NAD(P)-binding domain"/>
    <property type="match status" value="1"/>
</dbReference>
<dbReference type="Pfam" id="PF02852">
    <property type="entry name" value="Pyr_redox_dim"/>
    <property type="match status" value="1"/>
</dbReference>
<feature type="domain" description="FAD/NAD(P)-binding" evidence="6">
    <location>
        <begin position="6"/>
        <end position="323"/>
    </location>
</feature>
<dbReference type="PRINTS" id="PR00411">
    <property type="entry name" value="PNDRDTASEI"/>
</dbReference>
<dbReference type="PIRSF" id="PIRSF000350">
    <property type="entry name" value="Mercury_reductase_MerA"/>
    <property type="match status" value="1"/>
</dbReference>
<dbReference type="Gene3D" id="3.30.390.30">
    <property type="match status" value="1"/>
</dbReference>
<comment type="caution">
    <text evidence="7">The sequence shown here is derived from an EMBL/GenBank/DDBJ whole genome shotgun (WGS) entry which is preliminary data.</text>
</comment>
<evidence type="ECO:0000259" key="6">
    <source>
        <dbReference type="Pfam" id="PF07992"/>
    </source>
</evidence>
<feature type="domain" description="Pyridine nucleotide-disulphide oxidoreductase dimerisation" evidence="5">
    <location>
        <begin position="348"/>
        <end position="454"/>
    </location>
</feature>
<proteinExistence type="inferred from homology"/>
<keyword evidence="4" id="KW-0274">FAD</keyword>
<accession>A0ABS9TR13</accession>
<organism evidence="7 8">
    <name type="scientific">Pseudonocardia alaniniphila</name>
    <dbReference type="NCBI Taxonomy" id="75291"/>
    <lineage>
        <taxon>Bacteria</taxon>
        <taxon>Bacillati</taxon>
        <taxon>Actinomycetota</taxon>
        <taxon>Actinomycetes</taxon>
        <taxon>Pseudonocardiales</taxon>
        <taxon>Pseudonocardiaceae</taxon>
        <taxon>Pseudonocardia</taxon>
    </lineage>
</organism>
<dbReference type="SUPFAM" id="SSF55424">
    <property type="entry name" value="FAD/NAD-linked reductases, dimerisation (C-terminal) domain"/>
    <property type="match status" value="1"/>
</dbReference>
<dbReference type="Pfam" id="PF07992">
    <property type="entry name" value="Pyr_redox_2"/>
    <property type="match status" value="1"/>
</dbReference>
<comment type="similarity">
    <text evidence="2">Belongs to the class-I pyridine nucleotide-disulfide oxidoreductase family.</text>
</comment>
<dbReference type="InterPro" id="IPR023753">
    <property type="entry name" value="FAD/NAD-binding_dom"/>
</dbReference>
<gene>
    <name evidence="7" type="ORF">MMF94_33580</name>
</gene>
<sequence length="468" mass="50068">MADEDYDAIVIGTSQGGRFLPAELAKAGRKVALVERGRLGGVCVNTGCTPTKTMVASARLAHQARRGAEYGVRIGPVSVDLAAVRERKRAMVAGARQNYASRLAQDGLDLIEGEAHFTGPKTVEIALTEGGTRQISAPVVVIDAGTRPRPLAITGADEVPLLDSTSIMELDEVPEHLIVVGGGYIGLEFGQMFRRFGSEVTIVQSAARLMTIEDEDVSDEVAAIMRDDGIAVLTSSRPVRVERGDGGHLRLTVRTEDGERQLEGTHLLSAIGRVPNTEALTPEAAGIRLDDRGFIEVDEYLETSVPGVYAMGDIKGGPAFTHLSYDDYRILHANLIEHGKASTRDRIVPYTMFIDPPLGRAGMTEREARAQGRAIRVAKLPMSAVIRAIETGETRGFMKAVVDADSGQILGCAVLGSEGGEIMSMIQVAMLGKLAHTAMADAIFAHPLLAEGLNSLFAMFDDHEVVSE</sequence>
<protein>
    <submittedName>
        <fullName evidence="7">Mercuric reductase</fullName>
    </submittedName>
</protein>
<evidence type="ECO:0000256" key="4">
    <source>
        <dbReference type="ARBA" id="ARBA00022827"/>
    </source>
</evidence>
<dbReference type="Proteomes" id="UP001299970">
    <property type="component" value="Unassembled WGS sequence"/>
</dbReference>
<dbReference type="InterPro" id="IPR016156">
    <property type="entry name" value="FAD/NAD-linked_Rdtase_dimer_sf"/>
</dbReference>
<dbReference type="PANTHER" id="PTHR43014:SF2">
    <property type="entry name" value="MERCURIC REDUCTASE"/>
    <property type="match status" value="1"/>
</dbReference>
<dbReference type="PRINTS" id="PR00368">
    <property type="entry name" value="FADPNR"/>
</dbReference>
<dbReference type="InterPro" id="IPR001100">
    <property type="entry name" value="Pyr_nuc-diS_OxRdtase"/>
</dbReference>
<evidence type="ECO:0000259" key="5">
    <source>
        <dbReference type="Pfam" id="PF02852"/>
    </source>
</evidence>
<reference evidence="7 8" key="1">
    <citation type="submission" date="2022-03" db="EMBL/GenBank/DDBJ databases">
        <title>Pseudonocardia alaer sp. nov., a novel actinomycete isolated from reed forest soil.</title>
        <authorList>
            <person name="Wang L."/>
        </authorList>
    </citation>
    <scope>NUCLEOTIDE SEQUENCE [LARGE SCALE GENOMIC DNA]</scope>
    <source>
        <strain evidence="7 8">Y-16303</strain>
    </source>
</reference>
<evidence type="ECO:0000256" key="2">
    <source>
        <dbReference type="ARBA" id="ARBA00007532"/>
    </source>
</evidence>
<comment type="cofactor">
    <cofactor evidence="1">
        <name>FAD</name>
        <dbReference type="ChEBI" id="CHEBI:57692"/>
    </cofactor>
</comment>
<dbReference type="InterPro" id="IPR036188">
    <property type="entry name" value="FAD/NAD-bd_sf"/>
</dbReference>
<evidence type="ECO:0000256" key="1">
    <source>
        <dbReference type="ARBA" id="ARBA00001974"/>
    </source>
</evidence>
<name>A0ABS9TR13_9PSEU</name>
<dbReference type="PANTHER" id="PTHR43014">
    <property type="entry name" value="MERCURIC REDUCTASE"/>
    <property type="match status" value="1"/>
</dbReference>
<evidence type="ECO:0000313" key="7">
    <source>
        <dbReference type="EMBL" id="MCH6170661.1"/>
    </source>
</evidence>
<evidence type="ECO:0000256" key="3">
    <source>
        <dbReference type="ARBA" id="ARBA00022630"/>
    </source>
</evidence>
<dbReference type="EMBL" id="JAKXMK010000035">
    <property type="protein sequence ID" value="MCH6170661.1"/>
    <property type="molecule type" value="Genomic_DNA"/>
</dbReference>